<feature type="region of interest" description="Disordered" evidence="1">
    <location>
        <begin position="101"/>
        <end position="139"/>
    </location>
</feature>
<dbReference type="EMBL" id="JAAAHW010006296">
    <property type="protein sequence ID" value="KAF9963373.1"/>
    <property type="molecule type" value="Genomic_DNA"/>
</dbReference>
<comment type="caution">
    <text evidence="2">The sequence shown here is derived from an EMBL/GenBank/DDBJ whole genome shotgun (WGS) entry which is preliminary data.</text>
</comment>
<dbReference type="OrthoDB" id="2562743at2759"/>
<feature type="region of interest" description="Disordered" evidence="1">
    <location>
        <begin position="480"/>
        <end position="499"/>
    </location>
</feature>
<reference evidence="2" key="1">
    <citation type="journal article" date="2020" name="Fungal Divers.">
        <title>Resolving the Mortierellaceae phylogeny through synthesis of multi-gene phylogenetics and phylogenomics.</title>
        <authorList>
            <person name="Vandepol N."/>
            <person name="Liber J."/>
            <person name="Desiro A."/>
            <person name="Na H."/>
            <person name="Kennedy M."/>
            <person name="Barry K."/>
            <person name="Grigoriev I.V."/>
            <person name="Miller A.N."/>
            <person name="O'Donnell K."/>
            <person name="Stajich J.E."/>
            <person name="Bonito G."/>
        </authorList>
    </citation>
    <scope>NUCLEOTIDE SEQUENCE</scope>
    <source>
        <strain evidence="2">MES-2147</strain>
    </source>
</reference>
<name>A0A9P6J5U3_9FUNG</name>
<accession>A0A9P6J5U3</accession>
<proteinExistence type="predicted"/>
<feature type="region of interest" description="Disordered" evidence="1">
    <location>
        <begin position="407"/>
        <end position="432"/>
    </location>
</feature>
<protein>
    <submittedName>
        <fullName evidence="2">Uncharacterized protein</fullName>
    </submittedName>
</protein>
<feature type="compositionally biased region" description="Low complexity" evidence="1">
    <location>
        <begin position="480"/>
        <end position="497"/>
    </location>
</feature>
<feature type="compositionally biased region" description="Basic and acidic residues" evidence="1">
    <location>
        <begin position="409"/>
        <end position="419"/>
    </location>
</feature>
<gene>
    <name evidence="2" type="ORF">BGZ65_003855</name>
</gene>
<dbReference type="AlphaFoldDB" id="A0A9P6J5U3"/>
<keyword evidence="3" id="KW-1185">Reference proteome</keyword>
<evidence type="ECO:0000313" key="3">
    <source>
        <dbReference type="Proteomes" id="UP000749646"/>
    </source>
</evidence>
<feature type="compositionally biased region" description="Polar residues" evidence="1">
    <location>
        <begin position="113"/>
        <end position="127"/>
    </location>
</feature>
<organism evidence="2 3">
    <name type="scientific">Modicella reniformis</name>
    <dbReference type="NCBI Taxonomy" id="1440133"/>
    <lineage>
        <taxon>Eukaryota</taxon>
        <taxon>Fungi</taxon>
        <taxon>Fungi incertae sedis</taxon>
        <taxon>Mucoromycota</taxon>
        <taxon>Mortierellomycotina</taxon>
        <taxon>Mortierellomycetes</taxon>
        <taxon>Mortierellales</taxon>
        <taxon>Mortierellaceae</taxon>
        <taxon>Modicella</taxon>
    </lineage>
</organism>
<evidence type="ECO:0000313" key="2">
    <source>
        <dbReference type="EMBL" id="KAF9963373.1"/>
    </source>
</evidence>
<dbReference type="Proteomes" id="UP000749646">
    <property type="component" value="Unassembled WGS sequence"/>
</dbReference>
<evidence type="ECO:0000256" key="1">
    <source>
        <dbReference type="SAM" id="MobiDB-lite"/>
    </source>
</evidence>
<sequence length="605" mass="65851">MAPPSVSQQSALALATERSNNNVILRTTNNAATDSGSDRSSALTNNSVTRHRPLTDRILVSEHRFTALTQNITHFSPLKFQLDKHNITIERLENEVKKKTTLLQKSAKRQHQSSRQGSNISLHASENSDPESLLAQQQSTKEALESLNAQLLAAKILHIGLTRQVAQYFESRGELQNLLEEIFSGSTPEQISAEIVQVKESYEKYRAAKNELKEVRRYVDIWNDAVEKQVASNAKDVTKSFKKFVPFFNPKPPSYTRIADNHMANARSIVTTLEGIGLLSDIKMDTIADTSSELVIYTARFKDLYNSVTQTLETLHKRSRVLKHKRNQCIEKLFDERCKIFSEELQAHYRSVGESLVNGSGSGSGTGSGTGSGLSLPGLDSDVIAAAMVSFRINGGSGGIHFGGPSNRQHAENGLDSHASEGGCGNSSTMGRSSQELFLEELPPSYFQHEQQDGGPVITIAAATATTGSSTALHRRTFSLGSPAHSSSASSSLSLHSPAPPVIVHTTDSPPDYNVHDERGNCGPVVGVSVAAGPSITTTVAGATEDEDPQFRAYRQRYDTRHRQSSDSRTSRTNTVAMTTTATTAIDMPPGYEETRHHPVVVSPV</sequence>